<proteinExistence type="inferred from homology"/>
<dbReference type="InterPro" id="IPR002347">
    <property type="entry name" value="SDR_fam"/>
</dbReference>
<keyword evidence="2" id="KW-0560">Oxidoreductase</keyword>
<dbReference type="PRINTS" id="PR00081">
    <property type="entry name" value="GDHRDH"/>
</dbReference>
<dbReference type="PANTHER" id="PTHR42760:SF40">
    <property type="entry name" value="3-OXOACYL-[ACYL-CARRIER-PROTEIN] REDUCTASE, CHLOROPLASTIC"/>
    <property type="match status" value="1"/>
</dbReference>
<dbReference type="Gene3D" id="3.40.50.720">
    <property type="entry name" value="NAD(P)-binding Rossmann-like Domain"/>
    <property type="match status" value="1"/>
</dbReference>
<dbReference type="PRINTS" id="PR00080">
    <property type="entry name" value="SDRFAMILY"/>
</dbReference>
<dbReference type="NCBIfam" id="NF005559">
    <property type="entry name" value="PRK07231.1"/>
    <property type="match status" value="1"/>
</dbReference>
<dbReference type="Pfam" id="PF13561">
    <property type="entry name" value="adh_short_C2"/>
    <property type="match status" value="1"/>
</dbReference>
<dbReference type="GO" id="GO:0047936">
    <property type="term" value="F:glucose 1-dehydrogenase [NAD(P)+] activity"/>
    <property type="evidence" value="ECO:0007669"/>
    <property type="project" value="UniProtKB-EC"/>
</dbReference>
<dbReference type="InterPro" id="IPR020904">
    <property type="entry name" value="Sc_DH/Rdtase_CS"/>
</dbReference>
<organism evidence="2 3">
    <name type="scientific">Actinomycetospora endophytica</name>
    <dbReference type="NCBI Taxonomy" id="2291215"/>
    <lineage>
        <taxon>Bacteria</taxon>
        <taxon>Bacillati</taxon>
        <taxon>Actinomycetota</taxon>
        <taxon>Actinomycetes</taxon>
        <taxon>Pseudonocardiales</taxon>
        <taxon>Pseudonocardiaceae</taxon>
        <taxon>Actinomycetospora</taxon>
    </lineage>
</organism>
<comment type="caution">
    <text evidence="2">The sequence shown here is derived from an EMBL/GenBank/DDBJ whole genome shotgun (WGS) entry which is preliminary data.</text>
</comment>
<evidence type="ECO:0000313" key="3">
    <source>
        <dbReference type="Proteomes" id="UP001199469"/>
    </source>
</evidence>
<gene>
    <name evidence="2" type="ORF">LQ327_26285</name>
</gene>
<dbReference type="InterPro" id="IPR036291">
    <property type="entry name" value="NAD(P)-bd_dom_sf"/>
</dbReference>
<dbReference type="RefSeq" id="WP_230738780.1">
    <property type="nucleotide sequence ID" value="NZ_JAJNDB010000007.1"/>
</dbReference>
<comment type="similarity">
    <text evidence="1">Belongs to the short-chain dehydrogenases/reductases (SDR) family.</text>
</comment>
<keyword evidence="3" id="KW-1185">Reference proteome</keyword>
<evidence type="ECO:0000256" key="1">
    <source>
        <dbReference type="ARBA" id="ARBA00006484"/>
    </source>
</evidence>
<evidence type="ECO:0000313" key="2">
    <source>
        <dbReference type="EMBL" id="MCD2196884.1"/>
    </source>
</evidence>
<sequence>MAGQLDGRVAVVTGAGKGLGAAIAGRFAEEGATVVVSDIDAGAAEKVAAGLPGARAIPCDVRDEGQVQALIERTVSECGALHVMVPNAGVGTPCPLLAMDLAAWRSVLEVNLDGVFLSLRYAAPAIIASGGGSIVNLASVTATTGSPLIGHYAAAKAGVVNLTKTAATELRDQGVRVNAVLPGFVGTDLVTAAAPVFEQLLGLPDGGFDGLIAQKQGRYGTPEEVADAVLFLASDRSAFCNGSGLVLDGGLDASLL</sequence>
<dbReference type="EC" id="1.1.1.47" evidence="2"/>
<dbReference type="SUPFAM" id="SSF51735">
    <property type="entry name" value="NAD(P)-binding Rossmann-fold domains"/>
    <property type="match status" value="1"/>
</dbReference>
<dbReference type="PANTHER" id="PTHR42760">
    <property type="entry name" value="SHORT-CHAIN DEHYDROGENASES/REDUCTASES FAMILY MEMBER"/>
    <property type="match status" value="1"/>
</dbReference>
<reference evidence="2 3" key="1">
    <citation type="submission" date="2021-11" db="EMBL/GenBank/DDBJ databases">
        <title>Draft genome sequence of Actinomycetospora sp. SF1 isolated from the rhizosphere soil.</title>
        <authorList>
            <person name="Duangmal K."/>
            <person name="Chantavorakit T."/>
        </authorList>
    </citation>
    <scope>NUCLEOTIDE SEQUENCE [LARGE SCALE GENOMIC DNA]</scope>
    <source>
        <strain evidence="2 3">TBRC 5722</strain>
    </source>
</reference>
<protein>
    <submittedName>
        <fullName evidence="2">Glucose 1-dehydrogenase</fullName>
        <ecNumber evidence="2">1.1.1.47</ecNumber>
    </submittedName>
</protein>
<dbReference type="PROSITE" id="PS00061">
    <property type="entry name" value="ADH_SHORT"/>
    <property type="match status" value="1"/>
</dbReference>
<dbReference type="Proteomes" id="UP001199469">
    <property type="component" value="Unassembled WGS sequence"/>
</dbReference>
<accession>A0ABS8PIU4</accession>
<dbReference type="EMBL" id="JAJNDB010000007">
    <property type="protein sequence ID" value="MCD2196884.1"/>
    <property type="molecule type" value="Genomic_DNA"/>
</dbReference>
<name>A0ABS8PIU4_9PSEU</name>